<keyword evidence="2" id="KW-1185">Reference proteome</keyword>
<dbReference type="AlphaFoldDB" id="B0E613"/>
<reference evidence="2" key="1">
    <citation type="submission" date="2007-12" db="EMBL/GenBank/DDBJ databases">
        <title>Annotation of Entamoeba dispar SAW760.</title>
        <authorList>
            <person name="Lorenzi H."/>
            <person name="Inman J."/>
            <person name="Schobel S."/>
            <person name="Amedeo P."/>
            <person name="Caler E."/>
        </authorList>
    </citation>
    <scope>NUCLEOTIDE SEQUENCE [LARGE SCALE GENOMIC DNA]</scope>
    <source>
        <strain evidence="2">ATCC PRA-260 / SAW760</strain>
    </source>
</reference>
<dbReference type="KEGG" id="edi:EDI_154170"/>
<evidence type="ECO:0000313" key="1">
    <source>
        <dbReference type="EMBL" id="EDR30050.1"/>
    </source>
</evidence>
<sequence>MNFFRTIKHIQLQQPSQINEYNICLYDMRTPNKFIEDKSKKKINIYIHGKPSSFPFDNIYSTNEISVSSPFKIIHSEYYETPSFYGRRVGTCFVKIVLQLSLPLTIIIISLNNVFGKQLVTDIDDVVLSPELLLQYYLHTILPIKKLDSSTIICGDFLDDLIYKPLSIHANSLYTEVDLIQCKDEELEKEINKIGDNNDIRLLVSLSQIKSRVGSLARSELVALALSKELLESVNHCSQNKLYSMYLSQWFSLMTLLSSIANASKSSVDVLKFIKQYTNAIKKITPEKIKGGLVFFHLFRSFMKHTRLTLQPSTQIEIIQGTLNHQLNTNDIDWTNSPFPSLFSFEINDFISPSYGILMNYFNAVSPEIQFKVGLQSNHLHTLYTNYLNESNNVPLSEIKCTNMVYLNNVLELRFILFKHQ</sequence>
<dbReference type="OMA" id="ASIDSWS"/>
<dbReference type="EMBL" id="DS547849">
    <property type="protein sequence ID" value="EDR30050.1"/>
    <property type="molecule type" value="Genomic_DNA"/>
</dbReference>
<dbReference type="RefSeq" id="XP_001733834.1">
    <property type="nucleotide sequence ID" value="XM_001733782.1"/>
</dbReference>
<dbReference type="VEuPathDB" id="AmoebaDB:EDI_154170"/>
<evidence type="ECO:0000313" key="2">
    <source>
        <dbReference type="Proteomes" id="UP000008076"/>
    </source>
</evidence>
<dbReference type="Proteomes" id="UP000008076">
    <property type="component" value="Unassembled WGS sequence"/>
</dbReference>
<dbReference type="eggNOG" id="ENOG502R9C1">
    <property type="taxonomic scope" value="Eukaryota"/>
</dbReference>
<protein>
    <submittedName>
        <fullName evidence="1">Uncharacterized protein</fullName>
    </submittedName>
</protein>
<dbReference type="OrthoDB" id="28989at2759"/>
<organism evidence="2">
    <name type="scientific">Entamoeba dispar (strain ATCC PRA-260 / SAW760)</name>
    <dbReference type="NCBI Taxonomy" id="370354"/>
    <lineage>
        <taxon>Eukaryota</taxon>
        <taxon>Amoebozoa</taxon>
        <taxon>Evosea</taxon>
        <taxon>Archamoebae</taxon>
        <taxon>Mastigamoebida</taxon>
        <taxon>Entamoebidae</taxon>
        <taxon>Entamoeba</taxon>
    </lineage>
</organism>
<dbReference type="GeneID" id="5878720"/>
<proteinExistence type="predicted"/>
<gene>
    <name evidence="1" type="ORF">EDI_154170</name>
</gene>
<name>B0E613_ENTDS</name>
<accession>B0E613</accession>